<evidence type="ECO:0000256" key="1">
    <source>
        <dbReference type="SAM" id="MobiDB-lite"/>
    </source>
</evidence>
<protein>
    <submittedName>
        <fullName evidence="2">Uncharacterized protein</fullName>
    </submittedName>
</protein>
<feature type="region of interest" description="Disordered" evidence="1">
    <location>
        <begin position="28"/>
        <end position="59"/>
    </location>
</feature>
<gene>
    <name evidence="2" type="ORF">K9V48_11060</name>
</gene>
<accession>A0ABS7URV2</accession>
<comment type="caution">
    <text evidence="2">The sequence shown here is derived from an EMBL/GenBank/DDBJ whole genome shotgun (WGS) entry which is preliminary data.</text>
</comment>
<reference evidence="2" key="1">
    <citation type="submission" date="2024-05" db="EMBL/GenBank/DDBJ databases">
        <title>Metabacillus sp. nov., isolated from the rhizosphere soil of tomato plants.</title>
        <authorList>
            <person name="Ma R."/>
        </authorList>
    </citation>
    <scope>NUCLEOTIDE SEQUENCE</scope>
    <source>
        <strain evidence="2">DBTR6</strain>
    </source>
</reference>
<name>A0ABS7URV2_9BACI</name>
<evidence type="ECO:0000313" key="2">
    <source>
        <dbReference type="EMBL" id="MBZ5750779.1"/>
    </source>
</evidence>
<sequence>MAKSKARKSREKLVREGKIDVTIRRGSWGVLNPNSRQTKSKKETITRMQTKHRKNHSHAHYDENGSFIINNLIVNSLLPNF</sequence>
<proteinExistence type="predicted"/>
<evidence type="ECO:0000313" key="3">
    <source>
        <dbReference type="Proteomes" id="UP001165287"/>
    </source>
</evidence>
<feature type="compositionally biased region" description="Basic residues" evidence="1">
    <location>
        <begin position="49"/>
        <end position="58"/>
    </location>
</feature>
<dbReference type="Proteomes" id="UP001165287">
    <property type="component" value="Unassembled WGS sequence"/>
</dbReference>
<dbReference type="RefSeq" id="WP_224139062.1">
    <property type="nucleotide sequence ID" value="NZ_JAIQUM010000020.1"/>
</dbReference>
<keyword evidence="3" id="KW-1185">Reference proteome</keyword>
<dbReference type="EMBL" id="JAIQUM010000020">
    <property type="protein sequence ID" value="MBZ5750779.1"/>
    <property type="molecule type" value="Genomic_DNA"/>
</dbReference>
<organism evidence="2 3">
    <name type="scientific">Metabacillus rhizolycopersici</name>
    <dbReference type="NCBI Taxonomy" id="2875709"/>
    <lineage>
        <taxon>Bacteria</taxon>
        <taxon>Bacillati</taxon>
        <taxon>Bacillota</taxon>
        <taxon>Bacilli</taxon>
        <taxon>Bacillales</taxon>
        <taxon>Bacillaceae</taxon>
        <taxon>Metabacillus</taxon>
    </lineage>
</organism>